<evidence type="ECO:0000256" key="1">
    <source>
        <dbReference type="ARBA" id="ARBA00023015"/>
    </source>
</evidence>
<dbReference type="InterPro" id="IPR053142">
    <property type="entry name" value="PchR_regulatory_protein"/>
</dbReference>
<dbReference type="PROSITE" id="PS00041">
    <property type="entry name" value="HTH_ARAC_FAMILY_1"/>
    <property type="match status" value="1"/>
</dbReference>
<reference evidence="6" key="1">
    <citation type="journal article" date="2019" name="Int. J. Syst. Evol. Microbiol.">
        <title>The Global Catalogue of Microorganisms (GCM) 10K type strain sequencing project: providing services to taxonomists for standard genome sequencing and annotation.</title>
        <authorList>
            <consortium name="The Broad Institute Genomics Platform"/>
            <consortium name="The Broad Institute Genome Sequencing Center for Infectious Disease"/>
            <person name="Wu L."/>
            <person name="Ma J."/>
        </authorList>
    </citation>
    <scope>NUCLEOTIDE SEQUENCE [LARGE SCALE GENOMIC DNA]</scope>
    <source>
        <strain evidence="6">CCM 8939</strain>
    </source>
</reference>
<dbReference type="InterPro" id="IPR018060">
    <property type="entry name" value="HTH_AraC"/>
</dbReference>
<keyword evidence="6" id="KW-1185">Reference proteome</keyword>
<keyword evidence="1" id="KW-0805">Transcription regulation</keyword>
<protein>
    <submittedName>
        <fullName evidence="5">AraC family transcriptional regulator</fullName>
    </submittedName>
</protein>
<organism evidence="5 6">
    <name type="scientific">Pedobacter mendelii</name>
    <dbReference type="NCBI Taxonomy" id="1908240"/>
    <lineage>
        <taxon>Bacteria</taxon>
        <taxon>Pseudomonadati</taxon>
        <taxon>Bacteroidota</taxon>
        <taxon>Sphingobacteriia</taxon>
        <taxon>Sphingobacteriales</taxon>
        <taxon>Sphingobacteriaceae</taxon>
        <taxon>Pedobacter</taxon>
    </lineage>
</organism>
<dbReference type="SUPFAM" id="SSF46689">
    <property type="entry name" value="Homeodomain-like"/>
    <property type="match status" value="1"/>
</dbReference>
<dbReference type="RefSeq" id="WP_188413759.1">
    <property type="nucleotide sequence ID" value="NZ_BMDJ01000005.1"/>
</dbReference>
<dbReference type="SMART" id="SM00342">
    <property type="entry name" value="HTH_ARAC"/>
    <property type="match status" value="1"/>
</dbReference>
<comment type="caution">
    <text evidence="5">The sequence shown here is derived from an EMBL/GenBank/DDBJ whole genome shotgun (WGS) entry which is preliminary data.</text>
</comment>
<dbReference type="EMBL" id="BMDJ01000005">
    <property type="protein sequence ID" value="GGI25894.1"/>
    <property type="molecule type" value="Genomic_DNA"/>
</dbReference>
<evidence type="ECO:0000313" key="6">
    <source>
        <dbReference type="Proteomes" id="UP000645390"/>
    </source>
</evidence>
<dbReference type="PROSITE" id="PS01124">
    <property type="entry name" value="HTH_ARAC_FAMILY_2"/>
    <property type="match status" value="1"/>
</dbReference>
<dbReference type="InterPro" id="IPR009057">
    <property type="entry name" value="Homeodomain-like_sf"/>
</dbReference>
<gene>
    <name evidence="5" type="ORF">GCM10008119_19930</name>
</gene>
<evidence type="ECO:0000313" key="5">
    <source>
        <dbReference type="EMBL" id="GGI25894.1"/>
    </source>
</evidence>
<evidence type="ECO:0000256" key="2">
    <source>
        <dbReference type="ARBA" id="ARBA00023125"/>
    </source>
</evidence>
<evidence type="ECO:0000259" key="4">
    <source>
        <dbReference type="PROSITE" id="PS01124"/>
    </source>
</evidence>
<feature type="domain" description="HTH araC/xylS-type" evidence="4">
    <location>
        <begin position="212"/>
        <end position="309"/>
    </location>
</feature>
<dbReference type="InterPro" id="IPR018062">
    <property type="entry name" value="HTH_AraC-typ_CS"/>
</dbReference>
<dbReference type="PANTHER" id="PTHR47893:SF1">
    <property type="entry name" value="REGULATORY PROTEIN PCHR"/>
    <property type="match status" value="1"/>
</dbReference>
<dbReference type="Gene3D" id="1.10.10.60">
    <property type="entry name" value="Homeodomain-like"/>
    <property type="match status" value="1"/>
</dbReference>
<dbReference type="Proteomes" id="UP000645390">
    <property type="component" value="Unassembled WGS sequence"/>
</dbReference>
<accession>A0ABQ2BHN4</accession>
<proteinExistence type="predicted"/>
<keyword evidence="2" id="KW-0238">DNA-binding</keyword>
<dbReference type="PANTHER" id="PTHR47893">
    <property type="entry name" value="REGULATORY PROTEIN PCHR"/>
    <property type="match status" value="1"/>
</dbReference>
<name>A0ABQ2BHN4_9SPHI</name>
<evidence type="ECO:0000256" key="3">
    <source>
        <dbReference type="ARBA" id="ARBA00023163"/>
    </source>
</evidence>
<sequence length="309" mass="36108">MKIKISDYLEGKVIFSKRYPLNFKTRADFDEHEQEIENKGYKIFLKERWFEGIHISHIKINTKKPEQILIHYSSITVSFLYCLEGTINCENSSKIESIVLNKNQQIIKLNDFKNLVISFNSKIEYIHIQLTQEHYKKLTGGNFGNDLSAFESSETDSEITLILNSLITQKNHKRTAKISIQAKVYALLTFYINKVNYKPLLSLKKDDIDKILFAKKLVEDNIQMPYSLINLSRKAGINDYKLKKGFKEITGNTVFGYLYKIRMEKAHYYLSRDKKTVNEVAFLVGYKNAQHFTAAFKKIYNILPRSLNK</sequence>
<dbReference type="Pfam" id="PF12833">
    <property type="entry name" value="HTH_18"/>
    <property type="match status" value="1"/>
</dbReference>
<keyword evidence="3" id="KW-0804">Transcription</keyword>